<feature type="signal peptide" evidence="1">
    <location>
        <begin position="1"/>
        <end position="22"/>
    </location>
</feature>
<dbReference type="Proteomes" id="UP000321787">
    <property type="component" value="Unassembled WGS sequence"/>
</dbReference>
<keyword evidence="1" id="KW-0732">Signal</keyword>
<evidence type="ECO:0000313" key="2">
    <source>
        <dbReference type="EMBL" id="GEK15921.1"/>
    </source>
</evidence>
<name>A0A510UR48_ALIFS</name>
<comment type="caution">
    <text evidence="2">The sequence shown here is derived from an EMBL/GenBank/DDBJ whole genome shotgun (WGS) entry which is preliminary data.</text>
</comment>
<dbReference type="Proteomes" id="UP000448038">
    <property type="component" value="Unassembled WGS sequence"/>
</dbReference>
<reference evidence="2 4" key="1">
    <citation type="submission" date="2019-07" db="EMBL/GenBank/DDBJ databases">
        <title>Whole genome shotgun sequence of Aliivibrio fischeri NBRC 101058.</title>
        <authorList>
            <person name="Hosoyama A."/>
            <person name="Uohara A."/>
            <person name="Ohji S."/>
            <person name="Ichikawa N."/>
        </authorList>
    </citation>
    <scope>NUCLEOTIDE SEQUENCE [LARGE SCALE GENOMIC DNA]</scope>
    <source>
        <strain evidence="2 4">NBRC 101058</strain>
    </source>
</reference>
<reference evidence="3 5" key="2">
    <citation type="submission" date="2019-11" db="EMBL/GenBank/DDBJ databases">
        <title>Using colonization assays and comparative genomics to discover symbiosis behaviors and factors in Vibrio fischeri.</title>
        <authorList>
            <person name="Bongrand C."/>
            <person name="Moriano-Gutierrez S."/>
            <person name="Arevalo P."/>
            <person name="Mcfall-Ngai M."/>
            <person name="Visick K."/>
            <person name="Polz M.F."/>
            <person name="Ruby E.G."/>
        </authorList>
    </citation>
    <scope>NUCLEOTIDE SEQUENCE [LARGE SCALE GENOMIC DNA]</scope>
    <source>
        <strain evidence="3">Emors.4.1</strain>
        <strain evidence="5">emors.4.1</strain>
    </source>
</reference>
<dbReference type="RefSeq" id="WP_146866557.1">
    <property type="nucleotide sequence ID" value="NZ_BJTZ01000047.1"/>
</dbReference>
<organism evidence="2 4">
    <name type="scientific">Aliivibrio fischeri</name>
    <name type="common">Vibrio fischeri</name>
    <dbReference type="NCBI Taxonomy" id="668"/>
    <lineage>
        <taxon>Bacteria</taxon>
        <taxon>Pseudomonadati</taxon>
        <taxon>Pseudomonadota</taxon>
        <taxon>Gammaproteobacteria</taxon>
        <taxon>Vibrionales</taxon>
        <taxon>Vibrionaceae</taxon>
        <taxon>Aliivibrio</taxon>
    </lineage>
</organism>
<dbReference type="EMBL" id="WOBN01000040">
    <property type="protein sequence ID" value="MUK51223.1"/>
    <property type="molecule type" value="Genomic_DNA"/>
</dbReference>
<protein>
    <submittedName>
        <fullName evidence="2">Uncharacterized protein</fullName>
    </submittedName>
</protein>
<gene>
    <name evidence="2" type="ORF">AFI02nite_39570</name>
    <name evidence="3" type="ORF">GNP88_19090</name>
</gene>
<dbReference type="AlphaFoldDB" id="A0A510UR48"/>
<evidence type="ECO:0000256" key="1">
    <source>
        <dbReference type="SAM" id="SignalP"/>
    </source>
</evidence>
<proteinExistence type="predicted"/>
<sequence>MKKTFLAITTLVSLSMTSIAMATALPTGSSTLQWAGSVPAESLSGKGYWIVQDGGVGLTEGILTFSNDADGITLNSSSEIGFKVVEDLGSQGVYEPSMDITPMQYSYTLTNVKVGINGIATTQNPEGYFAVYADGNATASKIGTAVEKATGLPTRLSIKGNGTPSADLFSSGDDVVVMAVVSVTPDSAAITL</sequence>
<evidence type="ECO:0000313" key="4">
    <source>
        <dbReference type="Proteomes" id="UP000321787"/>
    </source>
</evidence>
<evidence type="ECO:0000313" key="3">
    <source>
        <dbReference type="EMBL" id="MUK51223.1"/>
    </source>
</evidence>
<dbReference type="EMBL" id="BJTZ01000047">
    <property type="protein sequence ID" value="GEK15921.1"/>
    <property type="molecule type" value="Genomic_DNA"/>
</dbReference>
<accession>A0A510UR48</accession>
<evidence type="ECO:0000313" key="5">
    <source>
        <dbReference type="Proteomes" id="UP000448038"/>
    </source>
</evidence>
<feature type="chain" id="PRO_5036131329" evidence="1">
    <location>
        <begin position="23"/>
        <end position="192"/>
    </location>
</feature>